<keyword evidence="4" id="KW-1185">Reference proteome</keyword>
<dbReference type="HOGENOM" id="CLU_2131169_0_0_10"/>
<dbReference type="EMBL" id="LN515532">
    <property type="protein sequence ID" value="CEA15397.1"/>
    <property type="molecule type" value="Genomic_DNA"/>
</dbReference>
<dbReference type="STRING" id="1562970.ING2E5B_0630"/>
<evidence type="ECO:0000259" key="1">
    <source>
        <dbReference type="Pfam" id="PF03050"/>
    </source>
</evidence>
<dbReference type="EMBL" id="LN515532">
    <property type="protein sequence ID" value="CEA15412.1"/>
    <property type="molecule type" value="Genomic_DNA"/>
</dbReference>
<dbReference type="OrthoDB" id="9760067at2"/>
<dbReference type="KEGG" id="pbt:ING2E5B_0630"/>
<organism evidence="3 4">
    <name type="scientific">Fermentimonas caenicola</name>
    <dbReference type="NCBI Taxonomy" id="1562970"/>
    <lineage>
        <taxon>Bacteria</taxon>
        <taxon>Pseudomonadati</taxon>
        <taxon>Bacteroidota</taxon>
        <taxon>Bacteroidia</taxon>
        <taxon>Bacteroidales</taxon>
        <taxon>Dysgonomonadaceae</taxon>
        <taxon>Fermentimonas</taxon>
    </lineage>
</organism>
<dbReference type="InterPro" id="IPR004291">
    <property type="entry name" value="Transposase_IS66_central"/>
</dbReference>
<name>A0A098C0G9_9BACT</name>
<accession>A0A098C0G9</accession>
<protein>
    <recommendedName>
        <fullName evidence="1">Transposase IS66 central domain-containing protein</fullName>
    </recommendedName>
</protein>
<sequence>MMQENKENPNELLELLLEKCDRLYQENMLLKGKLEDRTDVDALKTSYEQTISKKDVLPLGCWAHARRKFEESLKNDKVRAEYALEQIGLLYEVEREADDKNLSYKTAMTSITG</sequence>
<dbReference type="Pfam" id="PF03050">
    <property type="entry name" value="DDE_Tnp_IS66"/>
    <property type="match status" value="1"/>
</dbReference>
<dbReference type="Proteomes" id="UP000032417">
    <property type="component" value="Chromosome 1"/>
</dbReference>
<dbReference type="AlphaFoldDB" id="A0A098C0G9"/>
<evidence type="ECO:0000313" key="2">
    <source>
        <dbReference type="EMBL" id="CEA15397.1"/>
    </source>
</evidence>
<evidence type="ECO:0000313" key="3">
    <source>
        <dbReference type="EMBL" id="CEA15412.1"/>
    </source>
</evidence>
<evidence type="ECO:0000313" key="4">
    <source>
        <dbReference type="Proteomes" id="UP000032417"/>
    </source>
</evidence>
<feature type="domain" description="Transposase IS66 central" evidence="1">
    <location>
        <begin position="45"/>
        <end position="100"/>
    </location>
</feature>
<proteinExistence type="predicted"/>
<gene>
    <name evidence="2" type="ORF">ING2E5B_0630</name>
    <name evidence="3" type="ORF">ING2E5B_0645</name>
</gene>
<dbReference type="KEGG" id="pbt:ING2E5B_0645"/>
<reference evidence="3 4" key="1">
    <citation type="submission" date="2014-08" db="EMBL/GenBank/DDBJ databases">
        <authorList>
            <person name="Wibberg D."/>
        </authorList>
    </citation>
    <scope>NUCLEOTIDE SEQUENCE [LARGE SCALE GENOMIC DNA]</scope>
    <source>
        <strain evidence="4">ING2-E5B</strain>
    </source>
</reference>
<dbReference type="PATRIC" id="fig|1562970.3.peg.629"/>